<gene>
    <name evidence="2" type="ORF">MKW98_007441</name>
</gene>
<keyword evidence="3" id="KW-1185">Reference proteome</keyword>
<reference evidence="2" key="1">
    <citation type="submission" date="2022-04" db="EMBL/GenBank/DDBJ databases">
        <title>A functionally conserved STORR gene fusion in Papaver species that diverged 16.8 million years ago.</title>
        <authorList>
            <person name="Catania T."/>
        </authorList>
    </citation>
    <scope>NUCLEOTIDE SEQUENCE</scope>
    <source>
        <strain evidence="2">S-188037</strain>
    </source>
</reference>
<evidence type="ECO:0000313" key="3">
    <source>
        <dbReference type="Proteomes" id="UP001202328"/>
    </source>
</evidence>
<name>A0AAD4SB53_9MAGN</name>
<keyword evidence="1" id="KW-0732">Signal</keyword>
<feature type="chain" id="PRO_5042233714" evidence="1">
    <location>
        <begin position="26"/>
        <end position="89"/>
    </location>
</feature>
<proteinExistence type="predicted"/>
<dbReference type="Proteomes" id="UP001202328">
    <property type="component" value="Unassembled WGS sequence"/>
</dbReference>
<protein>
    <submittedName>
        <fullName evidence="2">Uncharacterized protein</fullName>
    </submittedName>
</protein>
<evidence type="ECO:0000313" key="2">
    <source>
        <dbReference type="EMBL" id="KAI3891136.1"/>
    </source>
</evidence>
<sequence>MMMSNINQMWMQLCSFMFILQLIKQFVPQTVYSYVTLLQSRISKLMYPYIDISINEIANTNSLSINRAYGLVEAYLNPKSYQASTTTGG</sequence>
<dbReference type="EMBL" id="JAJJMB010012081">
    <property type="protein sequence ID" value="KAI3891136.1"/>
    <property type="molecule type" value="Genomic_DNA"/>
</dbReference>
<organism evidence="2 3">
    <name type="scientific">Papaver atlanticum</name>
    <dbReference type="NCBI Taxonomy" id="357466"/>
    <lineage>
        <taxon>Eukaryota</taxon>
        <taxon>Viridiplantae</taxon>
        <taxon>Streptophyta</taxon>
        <taxon>Embryophyta</taxon>
        <taxon>Tracheophyta</taxon>
        <taxon>Spermatophyta</taxon>
        <taxon>Magnoliopsida</taxon>
        <taxon>Ranunculales</taxon>
        <taxon>Papaveraceae</taxon>
        <taxon>Papaveroideae</taxon>
        <taxon>Papaver</taxon>
    </lineage>
</organism>
<feature type="signal peptide" evidence="1">
    <location>
        <begin position="1"/>
        <end position="25"/>
    </location>
</feature>
<dbReference type="AlphaFoldDB" id="A0AAD4SB53"/>
<comment type="caution">
    <text evidence="2">The sequence shown here is derived from an EMBL/GenBank/DDBJ whole genome shotgun (WGS) entry which is preliminary data.</text>
</comment>
<accession>A0AAD4SB53</accession>
<evidence type="ECO:0000256" key="1">
    <source>
        <dbReference type="SAM" id="SignalP"/>
    </source>
</evidence>